<dbReference type="InterPro" id="IPR027417">
    <property type="entry name" value="P-loop_NTPase"/>
</dbReference>
<dbReference type="InterPro" id="IPR013641">
    <property type="entry name" value="KTI12/PSTK"/>
</dbReference>
<dbReference type="GO" id="GO:0043915">
    <property type="term" value="F:L-seryl-tRNA(Sec) kinase activity"/>
    <property type="evidence" value="ECO:0007669"/>
    <property type="project" value="UniProtKB-EC"/>
</dbReference>
<dbReference type="InterPro" id="IPR052648">
    <property type="entry name" value="Ser-tRNA(Sec)_kinase"/>
</dbReference>
<dbReference type="Pfam" id="PF08433">
    <property type="entry name" value="KTI12"/>
    <property type="match status" value="1"/>
</dbReference>
<accession>A0A832ZYL8</accession>
<organism evidence="3 4">
    <name type="scientific">Methanothermococcus okinawensis</name>
    <dbReference type="NCBI Taxonomy" id="155863"/>
    <lineage>
        <taxon>Archaea</taxon>
        <taxon>Methanobacteriati</taxon>
        <taxon>Methanobacteriota</taxon>
        <taxon>Methanomada group</taxon>
        <taxon>Methanococci</taxon>
        <taxon>Methanococcales</taxon>
        <taxon>Methanococcaceae</taxon>
        <taxon>Methanothermococcus</taxon>
    </lineage>
</organism>
<keyword evidence="1" id="KW-0547">Nucleotide-binding</keyword>
<reference evidence="3" key="1">
    <citation type="journal article" date="2020" name="ISME J.">
        <title>Gammaproteobacteria mediating utilization of methyl-, sulfur- and petroleum organic compounds in deep ocean hydrothermal plumes.</title>
        <authorList>
            <person name="Zhou Z."/>
            <person name="Liu Y."/>
            <person name="Pan J."/>
            <person name="Cron B.R."/>
            <person name="Toner B.M."/>
            <person name="Anantharaman K."/>
            <person name="Breier J.A."/>
            <person name="Dick G.J."/>
            <person name="Li M."/>
        </authorList>
    </citation>
    <scope>NUCLEOTIDE SEQUENCE</scope>
    <source>
        <strain evidence="3">SZUA-1534</strain>
    </source>
</reference>
<protein>
    <submittedName>
        <fullName evidence="3">L-seryl-tRNA(Sec) kinase</fullName>
        <ecNumber evidence="3">2.7.1.164</ecNumber>
    </submittedName>
</protein>
<proteinExistence type="predicted"/>
<gene>
    <name evidence="3" type="primary">pstK</name>
    <name evidence="3" type="ORF">EYH55_03450</name>
</gene>
<dbReference type="GO" id="GO:0001717">
    <property type="term" value="P:conversion of seryl-tRNAsec to selenocys-tRNAsec"/>
    <property type="evidence" value="ECO:0007669"/>
    <property type="project" value="InterPro"/>
</dbReference>
<evidence type="ECO:0000256" key="2">
    <source>
        <dbReference type="ARBA" id="ARBA00022840"/>
    </source>
</evidence>
<keyword evidence="2" id="KW-0067">ATP-binding</keyword>
<keyword evidence="3" id="KW-0418">Kinase</keyword>
<name>A0A832ZYL8_9EURY</name>
<dbReference type="GO" id="GO:0000049">
    <property type="term" value="F:tRNA binding"/>
    <property type="evidence" value="ECO:0007669"/>
    <property type="project" value="TreeGrafter"/>
</dbReference>
<evidence type="ECO:0000313" key="4">
    <source>
        <dbReference type="Proteomes" id="UP000623215"/>
    </source>
</evidence>
<evidence type="ECO:0000313" key="3">
    <source>
        <dbReference type="EMBL" id="HIQ32520.1"/>
    </source>
</evidence>
<dbReference type="PANTHER" id="PTHR20873:SF0">
    <property type="entry name" value="L-SERYL-TRNA(SEC) KINASE"/>
    <property type="match status" value="1"/>
</dbReference>
<dbReference type="SUPFAM" id="SSF52540">
    <property type="entry name" value="P-loop containing nucleoside triphosphate hydrolases"/>
    <property type="match status" value="1"/>
</dbReference>
<dbReference type="Gene3D" id="1.10.12.40">
    <property type="match status" value="1"/>
</dbReference>
<dbReference type="NCBIfam" id="TIGR03574">
    <property type="entry name" value="selen_PSTK"/>
    <property type="match status" value="1"/>
</dbReference>
<dbReference type="Gene3D" id="3.40.50.300">
    <property type="entry name" value="P-loop containing nucleotide triphosphate hydrolases"/>
    <property type="match status" value="1"/>
</dbReference>
<comment type="caution">
    <text evidence="3">The sequence shown here is derived from an EMBL/GenBank/DDBJ whole genome shotgun (WGS) entry which is preliminary data.</text>
</comment>
<evidence type="ECO:0000256" key="1">
    <source>
        <dbReference type="ARBA" id="ARBA00022741"/>
    </source>
</evidence>
<dbReference type="EC" id="2.7.1.164" evidence="3"/>
<sequence>MLIILVGLPSVGKSTFARRLSKELYLRGVDNLVIGSDVIRECFPVWKSEYEGYIRDATYYLIDSALREFWVIVDDTNYYNSKRRDLINIARRRKKDYIIIYLRAPLEVVLQRNIERGEKVPNELILEMYRKFDEPGKKYAWDRPDIVLDTHREMDFEKIVETILNKGSKKFKTGKKKDPKKEVWDRVDKVTREVVGEYIRRGVIKGEDIKVILKLRREFLKELKSRGLKGLEDIESDFKRFLEERLNKNNL</sequence>
<dbReference type="Proteomes" id="UP000623215">
    <property type="component" value="Unassembled WGS sequence"/>
</dbReference>
<dbReference type="AlphaFoldDB" id="A0A832ZYL8"/>
<dbReference type="GO" id="GO:0005524">
    <property type="term" value="F:ATP binding"/>
    <property type="evidence" value="ECO:0007669"/>
    <property type="project" value="UniProtKB-KW"/>
</dbReference>
<dbReference type="InterPro" id="IPR020024">
    <property type="entry name" value="L-seryl-tRNA_Sec_kinase_arc"/>
</dbReference>
<dbReference type="PANTHER" id="PTHR20873">
    <property type="entry name" value="L-SERYL-TRNA(SEC) KINASE"/>
    <property type="match status" value="1"/>
</dbReference>
<dbReference type="EMBL" id="DQVW01000060">
    <property type="protein sequence ID" value="HIQ32520.1"/>
    <property type="molecule type" value="Genomic_DNA"/>
</dbReference>
<keyword evidence="3" id="KW-0808">Transferase</keyword>